<comment type="function">
    <text evidence="6">Radical SAM enzyme that catalyzes the cyclization of dehypoxanthine futalosine (DHFL) into cyclic dehypoxanthine futalosine (CDHFL), a step in the biosynthesis of menaquinone (MK, vitamin K2).</text>
</comment>
<dbReference type="EC" id="1.21.98.1" evidence="6"/>
<feature type="binding site" evidence="6 7">
    <location>
        <position position="80"/>
    </location>
    <ligand>
        <name>[4Fe-4S] cluster</name>
        <dbReference type="ChEBI" id="CHEBI:49883"/>
        <note>4Fe-4S-S-AdoMet</note>
    </ligand>
</feature>
<keyword evidence="3 6" id="KW-0479">Metal-binding</keyword>
<evidence type="ECO:0000256" key="7">
    <source>
        <dbReference type="PIRSR" id="PIRSR004762-1"/>
    </source>
</evidence>
<dbReference type="InterPro" id="IPR020050">
    <property type="entry name" value="FO_synthase_su2"/>
</dbReference>
<dbReference type="NCBIfam" id="TIGR00423">
    <property type="entry name" value="CofH family radical SAM protein"/>
    <property type="match status" value="1"/>
</dbReference>
<reference evidence="10" key="1">
    <citation type="submission" date="2022-09" db="EMBL/GenBank/DDBJ databases">
        <title>Haloadaptaus new haloarchaeum isolated from saline soil.</title>
        <authorList>
            <person name="Duran-Viseras A."/>
            <person name="Sanchez-Porro C."/>
            <person name="Ventosa A."/>
        </authorList>
    </citation>
    <scope>NUCLEOTIDE SEQUENCE</scope>
    <source>
        <strain evidence="10">F3-133</strain>
    </source>
</reference>
<dbReference type="GO" id="GO:0046992">
    <property type="term" value="F:oxidoreductase activity, acting on X-H and Y-H to form an X-Y bond"/>
    <property type="evidence" value="ECO:0007669"/>
    <property type="project" value="UniProtKB-UniRule"/>
</dbReference>
<evidence type="ECO:0000256" key="1">
    <source>
        <dbReference type="ARBA" id="ARBA00022485"/>
    </source>
</evidence>
<evidence type="ECO:0000256" key="5">
    <source>
        <dbReference type="ARBA" id="ARBA00023014"/>
    </source>
</evidence>
<feature type="binding site" evidence="6 7">
    <location>
        <position position="77"/>
    </location>
    <ligand>
        <name>[4Fe-4S] cluster</name>
        <dbReference type="ChEBI" id="CHEBI:49883"/>
        <note>4Fe-4S-S-AdoMet</note>
    </ligand>
</feature>
<evidence type="ECO:0000256" key="6">
    <source>
        <dbReference type="HAMAP-Rule" id="MF_00992"/>
    </source>
</evidence>
<feature type="binding site" evidence="6 7">
    <location>
        <position position="73"/>
    </location>
    <ligand>
        <name>[4Fe-4S] cluster</name>
        <dbReference type="ChEBI" id="CHEBI:49883"/>
        <note>4Fe-4S-S-AdoMet</note>
    </ligand>
</feature>
<dbReference type="PROSITE" id="PS51918">
    <property type="entry name" value="RADICAL_SAM"/>
    <property type="match status" value="1"/>
</dbReference>
<feature type="binding site" evidence="8">
    <location>
        <position position="79"/>
    </location>
    <ligand>
        <name>S-adenosyl-L-methionine</name>
        <dbReference type="ChEBI" id="CHEBI:59789"/>
    </ligand>
</feature>
<dbReference type="GO" id="GO:0009234">
    <property type="term" value="P:menaquinone biosynthetic process"/>
    <property type="evidence" value="ECO:0007669"/>
    <property type="project" value="UniProtKB-UniRule"/>
</dbReference>
<dbReference type="AlphaFoldDB" id="A0A9Q4GFN3"/>
<evidence type="ECO:0000313" key="10">
    <source>
        <dbReference type="EMBL" id="MCX2818329.1"/>
    </source>
</evidence>
<sequence>MSKTATRTSAERGYEDVLERALNGERLTREDGVALQNAPLTRLGEVADELRARRAGDTVTFIKDRNVNYTNVCDTYCSFCAFYRKPGHDEGYVLSRDELYEKIQETVDAGGVQILMQGGVHPDLDLEWFEEMLSDVKERFDIHMHAFSPEEINDLARKENLSYREVLRRLRDAGLDSIPGGGGEILADRVRDEISPYKVTKTEWLGVMRAAHDLGLSTTATMMYGTVETWDERIDHLLRLRDLQDETGGFMAFICWDFQPGDTPLARKTGPKGPSATDYLRTLAVARIMLDNFENFQSSWVTQGAKVGQMALAYGANDMGSTMMEENVVAEAGADFRMTEDEIVRAIEDAGRPAALRDQRYDVLQEY</sequence>
<keyword evidence="1 6" id="KW-0004">4Fe-4S</keyword>
<dbReference type="InterPro" id="IPR006638">
    <property type="entry name" value="Elp3/MiaA/NifB-like_rSAM"/>
</dbReference>
<keyword evidence="5 6" id="KW-0411">Iron-sulfur</keyword>
<keyword evidence="11" id="KW-1185">Reference proteome</keyword>
<dbReference type="InterPro" id="IPR045567">
    <property type="entry name" value="CofH/MnqC-like_C"/>
</dbReference>
<dbReference type="InterPro" id="IPR013785">
    <property type="entry name" value="Aldolase_TIM"/>
</dbReference>
<evidence type="ECO:0000259" key="9">
    <source>
        <dbReference type="PROSITE" id="PS51918"/>
    </source>
</evidence>
<protein>
    <recommendedName>
        <fullName evidence="6">Cyclic dehypoxanthine futalosine synthase</fullName>
        <shortName evidence="6">Cyclic DHFL synthase</shortName>
        <ecNumber evidence="6">1.21.98.1</ecNumber>
    </recommendedName>
    <alternativeName>
        <fullName evidence="6">Dehypoxanthine futalosine cyclase</fullName>
        <shortName evidence="6">DHFL cyclase</shortName>
    </alternativeName>
    <alternativeName>
        <fullName evidence="6">Menaquinone biosynthetic enzyme MqnC</fullName>
    </alternativeName>
</protein>
<dbReference type="SFLD" id="SFLDG01389">
    <property type="entry name" value="menaquinone_synthsis_involved"/>
    <property type="match status" value="1"/>
</dbReference>
<name>A0A9Q4GFN3_9EURY</name>
<dbReference type="CDD" id="cd01335">
    <property type="entry name" value="Radical_SAM"/>
    <property type="match status" value="1"/>
</dbReference>
<comment type="caution">
    <text evidence="10">The sequence shown here is derived from an EMBL/GenBank/DDBJ whole genome shotgun (WGS) entry which is preliminary data.</text>
</comment>
<gene>
    <name evidence="6 10" type="primary">mqnC</name>
    <name evidence="10" type="ORF">EGH25_03045</name>
</gene>
<evidence type="ECO:0000256" key="4">
    <source>
        <dbReference type="ARBA" id="ARBA00023004"/>
    </source>
</evidence>
<feature type="binding site" evidence="8">
    <location>
        <position position="299"/>
    </location>
    <ligand>
        <name>(3R)-3-methyl-D-ornithine</name>
        <dbReference type="ChEBI" id="CHEBI:64642"/>
    </ligand>
</feature>
<dbReference type="SMART" id="SM00729">
    <property type="entry name" value="Elp3"/>
    <property type="match status" value="1"/>
</dbReference>
<dbReference type="GO" id="GO:0044689">
    <property type="term" value="F:7,8-didemethyl-8-hydroxy-5-deazariboflavin synthase activity"/>
    <property type="evidence" value="ECO:0007669"/>
    <property type="project" value="TreeGrafter"/>
</dbReference>
<evidence type="ECO:0000256" key="8">
    <source>
        <dbReference type="PIRSR" id="PIRSR004762-2"/>
    </source>
</evidence>
<dbReference type="Proteomes" id="UP001149411">
    <property type="component" value="Unassembled WGS sequence"/>
</dbReference>
<dbReference type="PANTHER" id="PTHR43076">
    <property type="entry name" value="FO SYNTHASE (COFH)"/>
    <property type="match status" value="1"/>
</dbReference>
<feature type="binding site" evidence="8">
    <location>
        <position position="184"/>
    </location>
    <ligand>
        <name>S-adenosyl-L-methionine</name>
        <dbReference type="ChEBI" id="CHEBI:59789"/>
    </ligand>
</feature>
<keyword evidence="4 6" id="KW-0408">Iron</keyword>
<dbReference type="SFLD" id="SFLDF00343">
    <property type="entry name" value="aminofutalosine_synthase_(mqnE"/>
    <property type="match status" value="1"/>
</dbReference>
<evidence type="ECO:0000256" key="2">
    <source>
        <dbReference type="ARBA" id="ARBA00022691"/>
    </source>
</evidence>
<dbReference type="InterPro" id="IPR058240">
    <property type="entry name" value="rSAM_sf"/>
</dbReference>
<dbReference type="Pfam" id="PF04055">
    <property type="entry name" value="Radical_SAM"/>
    <property type="match status" value="1"/>
</dbReference>
<dbReference type="EMBL" id="RKLV01000002">
    <property type="protein sequence ID" value="MCX2818329.1"/>
    <property type="molecule type" value="Genomic_DNA"/>
</dbReference>
<keyword evidence="6" id="KW-0560">Oxidoreductase</keyword>
<dbReference type="GO" id="GO:0051539">
    <property type="term" value="F:4 iron, 4 sulfur cluster binding"/>
    <property type="evidence" value="ECO:0007669"/>
    <property type="project" value="UniProtKB-KW"/>
</dbReference>
<dbReference type="GO" id="GO:0005506">
    <property type="term" value="F:iron ion binding"/>
    <property type="evidence" value="ECO:0007669"/>
    <property type="project" value="UniProtKB-UniRule"/>
</dbReference>
<comment type="similarity">
    <text evidence="6">Belongs to the radical SAM superfamily. MqnC family.</text>
</comment>
<dbReference type="HAMAP" id="MF_00992">
    <property type="entry name" value="MqnC"/>
    <property type="match status" value="1"/>
</dbReference>
<dbReference type="GO" id="GO:0016765">
    <property type="term" value="F:transferase activity, transferring alkyl or aryl (other than methyl) groups"/>
    <property type="evidence" value="ECO:0007669"/>
    <property type="project" value="InterPro"/>
</dbReference>
<keyword evidence="6" id="KW-0474">Menaquinone biosynthesis</keyword>
<dbReference type="RefSeq" id="WP_266086102.1">
    <property type="nucleotide sequence ID" value="NZ_RKLV01000002.1"/>
</dbReference>
<evidence type="ECO:0000313" key="11">
    <source>
        <dbReference type="Proteomes" id="UP001149411"/>
    </source>
</evidence>
<comment type="pathway">
    <text evidence="6">Quinol/quinone metabolism; menaquinone biosynthesis.</text>
</comment>
<feature type="domain" description="Radical SAM core" evidence="9">
    <location>
        <begin position="59"/>
        <end position="294"/>
    </location>
</feature>
<dbReference type="SFLD" id="SFLDF00342">
    <property type="entry name" value="cyclic_dehypoxanthine_futalosi"/>
    <property type="match status" value="1"/>
</dbReference>
<dbReference type="NCBIfam" id="TIGR03699">
    <property type="entry name" value="menaquin_MqnC"/>
    <property type="match status" value="1"/>
</dbReference>
<dbReference type="InterPro" id="IPR022431">
    <property type="entry name" value="Cyclic_DHFL_synthase_mqnC"/>
</dbReference>
<dbReference type="SUPFAM" id="SSF102114">
    <property type="entry name" value="Radical SAM enzymes"/>
    <property type="match status" value="1"/>
</dbReference>
<proteinExistence type="inferred from homology"/>
<evidence type="ECO:0000256" key="3">
    <source>
        <dbReference type="ARBA" id="ARBA00022723"/>
    </source>
</evidence>
<dbReference type="SFLD" id="SFLDG01064">
    <property type="entry name" value="F420__menaquinone_cofactor_bio"/>
    <property type="match status" value="1"/>
</dbReference>
<dbReference type="Gene3D" id="3.20.20.70">
    <property type="entry name" value="Aldolase class I"/>
    <property type="match status" value="1"/>
</dbReference>
<dbReference type="PIRSF" id="PIRSF004762">
    <property type="entry name" value="CHP00423"/>
    <property type="match status" value="1"/>
</dbReference>
<dbReference type="Pfam" id="PF19288">
    <property type="entry name" value="CofH_C"/>
    <property type="match status" value="1"/>
</dbReference>
<comment type="cofactor">
    <cofactor evidence="6 7">
        <name>[4Fe-4S] cluster</name>
        <dbReference type="ChEBI" id="CHEBI:49883"/>
    </cofactor>
    <text evidence="6 7">Binds 1 [4Fe-4S] cluster. The cluster is coordinated with 3 cysteines and an exchangeable S-adenosyl-L-methionine.</text>
</comment>
<dbReference type="PANTHER" id="PTHR43076:SF1">
    <property type="entry name" value="LIPOYL SYNTHASE 2"/>
    <property type="match status" value="1"/>
</dbReference>
<organism evidence="10 11">
    <name type="scientific">Halorutilus salinus</name>
    <dbReference type="NCBI Taxonomy" id="2487751"/>
    <lineage>
        <taxon>Archaea</taxon>
        <taxon>Methanobacteriati</taxon>
        <taxon>Methanobacteriota</taxon>
        <taxon>Stenosarchaea group</taxon>
        <taxon>Halobacteria</taxon>
        <taxon>Halorutilales</taxon>
        <taxon>Halorutilaceae</taxon>
        <taxon>Halorutilus</taxon>
    </lineage>
</organism>
<feature type="binding site" evidence="8">
    <location>
        <position position="321"/>
    </location>
    <ligand>
        <name>(3R)-3-methyl-D-ornithine</name>
        <dbReference type="ChEBI" id="CHEBI:64642"/>
    </ligand>
</feature>
<dbReference type="SFLD" id="SFLDS00029">
    <property type="entry name" value="Radical_SAM"/>
    <property type="match status" value="1"/>
</dbReference>
<comment type="catalytic activity">
    <reaction evidence="6">
        <text>dehypoxanthine futalosine + S-adenosyl-L-methionine = cyclic dehypoxanthinylfutalosinate + 5'-deoxyadenosine + L-methionine + H(+)</text>
        <dbReference type="Rhea" id="RHEA:33083"/>
        <dbReference type="ChEBI" id="CHEBI:15378"/>
        <dbReference type="ChEBI" id="CHEBI:17319"/>
        <dbReference type="ChEBI" id="CHEBI:57844"/>
        <dbReference type="ChEBI" id="CHEBI:58864"/>
        <dbReference type="ChEBI" id="CHEBI:59789"/>
        <dbReference type="ChEBI" id="CHEBI:64270"/>
        <dbReference type="EC" id="1.21.98.1"/>
    </reaction>
</comment>
<accession>A0A9Q4GFN3</accession>
<dbReference type="InterPro" id="IPR034405">
    <property type="entry name" value="F420"/>
</dbReference>
<feature type="binding site" evidence="8">
    <location>
        <position position="148"/>
    </location>
    <ligand>
        <name>(3R)-3-methyl-D-ornithine</name>
        <dbReference type="ChEBI" id="CHEBI:64642"/>
    </ligand>
</feature>
<keyword evidence="2 6" id="KW-0949">S-adenosyl-L-methionine</keyword>
<dbReference type="InterPro" id="IPR007197">
    <property type="entry name" value="rSAM"/>
</dbReference>